<feature type="region of interest" description="Disordered" evidence="1">
    <location>
        <begin position="60"/>
        <end position="81"/>
    </location>
</feature>
<dbReference type="InterPro" id="IPR011993">
    <property type="entry name" value="PH-like_dom_sf"/>
</dbReference>
<feature type="compositionally biased region" description="Low complexity" evidence="1">
    <location>
        <begin position="277"/>
        <end position="290"/>
    </location>
</feature>
<gene>
    <name evidence="3" type="ORF">AMON00008_LOCUS13137</name>
</gene>
<feature type="region of interest" description="Disordered" evidence="1">
    <location>
        <begin position="267"/>
        <end position="295"/>
    </location>
</feature>
<feature type="compositionally biased region" description="Polar residues" evidence="1">
    <location>
        <begin position="60"/>
        <end position="74"/>
    </location>
</feature>
<dbReference type="AlphaFoldDB" id="A0A7S4V2Z9"/>
<dbReference type="PROSITE" id="PS50003">
    <property type="entry name" value="PH_DOMAIN"/>
    <property type="match status" value="1"/>
</dbReference>
<evidence type="ECO:0000259" key="2">
    <source>
        <dbReference type="PROSITE" id="PS50003"/>
    </source>
</evidence>
<dbReference type="Gene3D" id="2.30.29.30">
    <property type="entry name" value="Pleckstrin-homology domain (PH domain)/Phosphotyrosine-binding domain (PTB)"/>
    <property type="match status" value="1"/>
</dbReference>
<evidence type="ECO:0000256" key="1">
    <source>
        <dbReference type="SAM" id="MobiDB-lite"/>
    </source>
</evidence>
<dbReference type="SUPFAM" id="SSF50729">
    <property type="entry name" value="PH domain-like"/>
    <property type="match status" value="1"/>
</dbReference>
<dbReference type="InterPro" id="IPR001849">
    <property type="entry name" value="PH_domain"/>
</dbReference>
<name>A0A7S4V2Z9_9DINO</name>
<dbReference type="Pfam" id="PF00169">
    <property type="entry name" value="PH"/>
    <property type="match status" value="1"/>
</dbReference>
<feature type="domain" description="PH" evidence="2">
    <location>
        <begin position="629"/>
        <end position="737"/>
    </location>
</feature>
<protein>
    <recommendedName>
        <fullName evidence="2">PH domain-containing protein</fullName>
    </recommendedName>
</protein>
<reference evidence="3" key="1">
    <citation type="submission" date="2021-01" db="EMBL/GenBank/DDBJ databases">
        <authorList>
            <person name="Corre E."/>
            <person name="Pelletier E."/>
            <person name="Niang G."/>
            <person name="Scheremetjew M."/>
            <person name="Finn R."/>
            <person name="Kale V."/>
            <person name="Holt S."/>
            <person name="Cochrane G."/>
            <person name="Meng A."/>
            <person name="Brown T."/>
            <person name="Cohen L."/>
        </authorList>
    </citation>
    <scope>NUCLEOTIDE SEQUENCE</scope>
    <source>
        <strain evidence="3">CCMP3105</strain>
    </source>
</reference>
<accession>A0A7S4V2Z9</accession>
<sequence>MLDLDVTVDPLEVALDSEQVRSVNQLLALLLEFKRKDNLLRTRPREAISKYLETTAATSTRSVNGQTSSISRRSSLGGKTRGTSLGIFGQLRTASERPNTPAPRQVSAESAAARRELIRAWWIHAFQGVRYLCKIPKSNLSKQELLERTHLRDTYMGLCMDIEEAQERERADGLEPQASLKLKEQVQKMQMQLALQDILEWRMMAGDKRRESLGSVEEEEDALAKEAAEKERALAAKAPSTLQARMHFASFNAYFMGVADSFWERVSGPAESPPGSPTRGTLSSPSSPSSNRRRRRLTRQMIIKGQVLDVRLEVVQKGRSGHRMARWLELGVGSVSATNCNVQGPDHSARQILSILPIESRAGSSPTVCAFFSASTLRCVDRNLEPGDATLGAVLKPWEGLGNHLRDFPQQETPEQVKRLGFLNGYTNELGKLMTFAFVRVGQVRALDHTPFRRRVLHFLARGRASQTTDLVRRPSPLALNRELLVNLQRKVEKLAGKSDMLGIVEGVVDGVRGRLVDHYNSQHVLCKDVSLAPMTWKALRNGKPQAFHLQFHQLHPAGAKQQPLQLPSLMPGVCGDSWGLLPWKVAMLLLPKADFTLGLDLSMECSPQPGLASETSAGVQDATENPDAAVLNGSTFMKWGRNKKFKRRFVYFDDTFDALVWKNVQTDRRALGAIPLHSIQDVCTGLVTPVMQRVRNPALCPDRVLSIIATDRTLDLQAETVAEQQQWVAGLKARYKQHIQEQQVHGEGAMPLPKVLVRRNKAYPDNFRSDRCALKSTYQRLQAVSALGKTLSMPSK</sequence>
<evidence type="ECO:0000313" key="3">
    <source>
        <dbReference type="EMBL" id="CAE4573518.1"/>
    </source>
</evidence>
<proteinExistence type="predicted"/>
<dbReference type="SMART" id="SM00233">
    <property type="entry name" value="PH"/>
    <property type="match status" value="1"/>
</dbReference>
<dbReference type="EMBL" id="HBNR01019784">
    <property type="protein sequence ID" value="CAE4573518.1"/>
    <property type="molecule type" value="Transcribed_RNA"/>
</dbReference>
<organism evidence="3">
    <name type="scientific">Alexandrium monilatum</name>
    <dbReference type="NCBI Taxonomy" id="311494"/>
    <lineage>
        <taxon>Eukaryota</taxon>
        <taxon>Sar</taxon>
        <taxon>Alveolata</taxon>
        <taxon>Dinophyceae</taxon>
        <taxon>Gonyaulacales</taxon>
        <taxon>Pyrocystaceae</taxon>
        <taxon>Alexandrium</taxon>
    </lineage>
</organism>